<dbReference type="EMBL" id="KV440998">
    <property type="protein sequence ID" value="OAD67683.1"/>
    <property type="molecule type" value="Genomic_DNA"/>
</dbReference>
<evidence type="ECO:0000313" key="2">
    <source>
        <dbReference type="EMBL" id="OAD67683.1"/>
    </source>
</evidence>
<keyword evidence="1" id="KW-0472">Membrane</keyword>
<proteinExistence type="predicted"/>
<dbReference type="VEuPathDB" id="FungiDB:PHYBLDRAFT_174012"/>
<sequence length="180" mass="21341">MAKNLDTYDFSFCHSALSQLTVSRYWFWERSYYIEEAEHDSRVRLDLANDQYMMIISYLDRSLCKETIIIMILIMLSNLTLAFNMSHMLLIFNKKSNSYFGDQANNFSKIKRGIHTLYRLTKYFVVLAFGHLIDACYKIMYLKQNTIGPNYTTRKNDLSKKKGHFHQKRKTLTRKLLGCV</sequence>
<dbReference type="AlphaFoldDB" id="A0A162TJR4"/>
<name>A0A162TJR4_PHYB8</name>
<evidence type="ECO:0000313" key="3">
    <source>
        <dbReference type="Proteomes" id="UP000077315"/>
    </source>
</evidence>
<evidence type="ECO:0000256" key="1">
    <source>
        <dbReference type="SAM" id="Phobius"/>
    </source>
</evidence>
<reference evidence="3" key="1">
    <citation type="submission" date="2015-06" db="EMBL/GenBank/DDBJ databases">
        <title>Expansion of signal transduction pathways in fungi by whole-genome duplication.</title>
        <authorList>
            <consortium name="DOE Joint Genome Institute"/>
            <person name="Corrochano L.M."/>
            <person name="Kuo A."/>
            <person name="Marcet-Houben M."/>
            <person name="Polaino S."/>
            <person name="Salamov A."/>
            <person name="Villalobos J.M."/>
            <person name="Alvarez M.I."/>
            <person name="Avalos J."/>
            <person name="Benito E.P."/>
            <person name="Benoit I."/>
            <person name="Burger G."/>
            <person name="Camino L.P."/>
            <person name="Canovas D."/>
            <person name="Cerda-Olmedo E."/>
            <person name="Cheng J.-F."/>
            <person name="Dominguez A."/>
            <person name="Elias M."/>
            <person name="Eslava A.P."/>
            <person name="Glaser F."/>
            <person name="Grimwood J."/>
            <person name="Gutierrez G."/>
            <person name="Heitman J."/>
            <person name="Henrissat B."/>
            <person name="Iturriaga E.A."/>
            <person name="Lang B.F."/>
            <person name="Lavin J.L."/>
            <person name="Lee S."/>
            <person name="Li W."/>
            <person name="Lindquist E."/>
            <person name="Lopez-Garcia S."/>
            <person name="Luque E.M."/>
            <person name="Marcos A.T."/>
            <person name="Martin J."/>
            <person name="McCluskey K."/>
            <person name="Medina H.R."/>
            <person name="Miralles-Duran A."/>
            <person name="Miyazaki A."/>
            <person name="Munoz-Torres E."/>
            <person name="Oguiza J.A."/>
            <person name="Ohm R."/>
            <person name="Olmedo M."/>
            <person name="Orejas M."/>
            <person name="Ortiz-Castellanos L."/>
            <person name="Pisabarro A.G."/>
            <person name="Rodriguez-Romero J."/>
            <person name="Ruiz-Herrera J."/>
            <person name="Ruiz-Vazquez R."/>
            <person name="Sanz C."/>
            <person name="Schackwitz W."/>
            <person name="Schmutz J."/>
            <person name="Shahriari M."/>
            <person name="Shelest E."/>
            <person name="Silva-Franco F."/>
            <person name="Soanes D."/>
            <person name="Syed K."/>
            <person name="Tagua V.G."/>
            <person name="Talbot N.J."/>
            <person name="Thon M."/>
            <person name="De vries R.P."/>
            <person name="Wiebenga A."/>
            <person name="Yadav J.S."/>
            <person name="Braun E.L."/>
            <person name="Baker S."/>
            <person name="Garre V."/>
            <person name="Horwitz B."/>
            <person name="Torres-Martinez S."/>
            <person name="Idnurm A."/>
            <person name="Herrera-Estrella A."/>
            <person name="Gabaldon T."/>
            <person name="Grigoriev I.V."/>
        </authorList>
    </citation>
    <scope>NUCLEOTIDE SEQUENCE [LARGE SCALE GENOMIC DNA]</scope>
    <source>
        <strain evidence="3">NRRL 1555(-)</strain>
    </source>
</reference>
<protein>
    <submittedName>
        <fullName evidence="2">Uncharacterized protein</fullName>
    </submittedName>
</protein>
<feature type="transmembrane region" description="Helical" evidence="1">
    <location>
        <begin position="68"/>
        <end position="92"/>
    </location>
</feature>
<dbReference type="InParanoid" id="A0A162TJR4"/>
<keyword evidence="1" id="KW-1133">Transmembrane helix</keyword>
<keyword evidence="3" id="KW-1185">Reference proteome</keyword>
<dbReference type="Proteomes" id="UP000077315">
    <property type="component" value="Unassembled WGS sequence"/>
</dbReference>
<dbReference type="RefSeq" id="XP_018285723.1">
    <property type="nucleotide sequence ID" value="XM_018437169.1"/>
</dbReference>
<dbReference type="GeneID" id="28998075"/>
<keyword evidence="1" id="KW-0812">Transmembrane</keyword>
<accession>A0A162TJR4</accession>
<organism evidence="2 3">
    <name type="scientific">Phycomyces blakesleeanus (strain ATCC 8743b / DSM 1359 / FGSC 10004 / NBRC 33097 / NRRL 1555)</name>
    <dbReference type="NCBI Taxonomy" id="763407"/>
    <lineage>
        <taxon>Eukaryota</taxon>
        <taxon>Fungi</taxon>
        <taxon>Fungi incertae sedis</taxon>
        <taxon>Mucoromycota</taxon>
        <taxon>Mucoromycotina</taxon>
        <taxon>Mucoromycetes</taxon>
        <taxon>Mucorales</taxon>
        <taxon>Phycomycetaceae</taxon>
        <taxon>Phycomyces</taxon>
    </lineage>
</organism>
<gene>
    <name evidence="2" type="ORF">PHYBLDRAFT_174012</name>
</gene>